<dbReference type="AlphaFoldDB" id="A0A6C0GR15"/>
<evidence type="ECO:0000313" key="1">
    <source>
        <dbReference type="EMBL" id="QHT70506.1"/>
    </source>
</evidence>
<proteinExistence type="predicted"/>
<sequence>MAPTLYRTTFRQLNGLSMHDMVEALDKIKKNGLLDELFQYDKEMEAASVNSERIKVAMYAVRYKGVGGLAFQLAFDNVLKRLEEGAEDELLAYVDLKYLARKKLKEKLREANGFKALTAEEKDQLLQYIDSDIGDIRSSEDIQQMYKQLDVKLPGYEFSATFDPKLDINKPSTFRKLLSRQTNQAGTVSVDAGFFNSRRQPYVTTGPDEVKKFKFKSKKADALKYEVEIDKQKIAVYVAKDQKAANGLFHSIDDVAKGLAALPVHSRAVVKKVFIEPAQNPDDAYWAKEYKSKNFRSYMTAGAKGTVNIYPASSALSQDELDISMVHETGHTLALSKWGESHSGPKWAPWKKAMKKDGLAASSYAKKSPTEDFSETLALYEKVKGTYKEDQLRTLMPERMKILDAQFLKKP</sequence>
<name>A0A6C0GR15_9BACT</name>
<protein>
    <submittedName>
        <fullName evidence="1">Uncharacterized protein</fullName>
    </submittedName>
</protein>
<evidence type="ECO:0000313" key="2">
    <source>
        <dbReference type="Proteomes" id="UP000480178"/>
    </source>
</evidence>
<dbReference type="Proteomes" id="UP000480178">
    <property type="component" value="Chromosome"/>
</dbReference>
<dbReference type="KEGG" id="rhoz:GXP67_29570"/>
<dbReference type="RefSeq" id="WP_162446483.1">
    <property type="nucleotide sequence ID" value="NZ_CP048222.1"/>
</dbReference>
<accession>A0A6C0GR15</accession>
<dbReference type="EMBL" id="CP048222">
    <property type="protein sequence ID" value="QHT70506.1"/>
    <property type="molecule type" value="Genomic_DNA"/>
</dbReference>
<reference evidence="1 2" key="1">
    <citation type="submission" date="2020-01" db="EMBL/GenBank/DDBJ databases">
        <authorList>
            <person name="Kim M.K."/>
        </authorList>
    </citation>
    <scope>NUCLEOTIDE SEQUENCE [LARGE SCALE GENOMIC DNA]</scope>
    <source>
        <strain evidence="1 2">172606-1</strain>
    </source>
</reference>
<gene>
    <name evidence="1" type="ORF">GXP67_29570</name>
</gene>
<keyword evidence="2" id="KW-1185">Reference proteome</keyword>
<organism evidence="1 2">
    <name type="scientific">Rhodocytophaga rosea</name>
    <dbReference type="NCBI Taxonomy" id="2704465"/>
    <lineage>
        <taxon>Bacteria</taxon>
        <taxon>Pseudomonadati</taxon>
        <taxon>Bacteroidota</taxon>
        <taxon>Cytophagia</taxon>
        <taxon>Cytophagales</taxon>
        <taxon>Rhodocytophagaceae</taxon>
        <taxon>Rhodocytophaga</taxon>
    </lineage>
</organism>